<name>A0A1H0ECB7_9BACI</name>
<reference evidence="1 2" key="1">
    <citation type="submission" date="2016-10" db="EMBL/GenBank/DDBJ databases">
        <authorList>
            <person name="de Groot N.N."/>
        </authorList>
    </citation>
    <scope>NUCLEOTIDE SEQUENCE [LARGE SCALE GENOMIC DNA]</scope>
    <source>
        <strain evidence="1 2">CGMCC 1.3442</strain>
    </source>
</reference>
<accession>A0A1H0ECB7</accession>
<proteinExistence type="predicted"/>
<dbReference type="AlphaFoldDB" id="A0A1H0ECB7"/>
<dbReference type="RefSeq" id="WP_093857485.1">
    <property type="nucleotide sequence ID" value="NZ_BJVZ01000009.1"/>
</dbReference>
<organism evidence="1 2">
    <name type="scientific">Tenuibacillus multivorans</name>
    <dbReference type="NCBI Taxonomy" id="237069"/>
    <lineage>
        <taxon>Bacteria</taxon>
        <taxon>Bacillati</taxon>
        <taxon>Bacillota</taxon>
        <taxon>Bacilli</taxon>
        <taxon>Bacillales</taxon>
        <taxon>Bacillaceae</taxon>
        <taxon>Tenuibacillus</taxon>
    </lineage>
</organism>
<keyword evidence="2" id="KW-1185">Reference proteome</keyword>
<dbReference type="Proteomes" id="UP000199334">
    <property type="component" value="Unassembled WGS sequence"/>
</dbReference>
<evidence type="ECO:0000313" key="2">
    <source>
        <dbReference type="Proteomes" id="UP000199334"/>
    </source>
</evidence>
<sequence>MKKFWKSILLLVVIVGGIGTYYVQSAIATNSLPDVTIETVEGDESLIEPLVFEGLVSHDENEEQFLLSQGETLYNGDLSFVERFEGVHNMTLNRLRQGYRDFMRGVDYLYRNVYEDNQRLILVNVNESYSAYGVEDIELEVNMLNKGTEKSETYTMEIDSEQRINFYNIADVQYSDGKVIVLTDLSERYQDGSKPGITELIFDIQSGELVSQETIISFDQLEQDNIDQRISQLGESVLYAPSEYVVFRKSQYEIVRNEQADSLTEEMIENELLAYNVKTGEIEQLEIPQNENSDVRYFDGSNLYFEKTKDGENFLSVYNIAEQDFQKDVPIGSDSHPYPYILVNAGYIYMLNQEENHLNVISVDTNKSVYKGEIKVKDEAEMNIYKMSFE</sequence>
<protein>
    <submittedName>
        <fullName evidence="1">Uncharacterized protein</fullName>
    </submittedName>
</protein>
<dbReference type="EMBL" id="FNIG01000009">
    <property type="protein sequence ID" value="SDN80012.1"/>
    <property type="molecule type" value="Genomic_DNA"/>
</dbReference>
<dbReference type="STRING" id="237069.SAMN05216498_3096"/>
<dbReference type="OrthoDB" id="2433869at2"/>
<evidence type="ECO:0000313" key="1">
    <source>
        <dbReference type="EMBL" id="SDN80012.1"/>
    </source>
</evidence>
<gene>
    <name evidence="1" type="ORF">SAMN05216498_3096</name>
</gene>